<dbReference type="InterPro" id="IPR001451">
    <property type="entry name" value="Hexapep"/>
</dbReference>
<accession>A0ABU5Q5R7</accession>
<dbReference type="Gene3D" id="2.160.10.10">
    <property type="entry name" value="Hexapeptide repeat proteins"/>
    <property type="match status" value="1"/>
</dbReference>
<dbReference type="InterPro" id="IPR018357">
    <property type="entry name" value="Hexapep_transf_CS"/>
</dbReference>
<dbReference type="InterPro" id="IPR011004">
    <property type="entry name" value="Trimer_LpxA-like_sf"/>
</dbReference>
<dbReference type="PANTHER" id="PTHR23416:SF23">
    <property type="entry name" value="ACETYLTRANSFERASE C18B11.09C-RELATED"/>
    <property type="match status" value="1"/>
</dbReference>
<comment type="similarity">
    <text evidence="1">Belongs to the transferase hexapeptide repeat family.</text>
</comment>
<keyword evidence="6" id="KW-1185">Reference proteome</keyword>
<dbReference type="EMBL" id="JAYFUM010000004">
    <property type="protein sequence ID" value="MEA5138185.1"/>
    <property type="molecule type" value="Genomic_DNA"/>
</dbReference>
<protein>
    <submittedName>
        <fullName evidence="5">Sugar O-acetyltransferase</fullName>
        <ecNumber evidence="5">2.3.1.-</ecNumber>
    </submittedName>
</protein>
<keyword evidence="4 5" id="KW-0012">Acyltransferase</keyword>
<gene>
    <name evidence="5" type="ORF">VB248_03535</name>
</gene>
<dbReference type="PANTHER" id="PTHR23416">
    <property type="entry name" value="SIALIC ACID SYNTHASE-RELATED"/>
    <property type="match status" value="1"/>
</dbReference>
<evidence type="ECO:0000313" key="6">
    <source>
        <dbReference type="Proteomes" id="UP001302949"/>
    </source>
</evidence>
<dbReference type="SUPFAM" id="SSF51161">
    <property type="entry name" value="Trimeric LpxA-like enzymes"/>
    <property type="match status" value="1"/>
</dbReference>
<name>A0ABU5Q5R7_9BACT</name>
<sequence length="187" mass="20498">MNNQNIFQRMRAGEPIKKDDKEYDTFMEAVARTIRLCSEMNASATDVNQVRTKLSEIIGEAIDESTAIFPPFYTNFGRFIKLGKNVFINHACSFLDLGGITIEDDVMLGPRVNLTSENHPLDPKDRKTVILQPILIKRNAWIGANATILSGVTIGENAIVAAGAVVRKDVPANCVVAGVPAKIVKEI</sequence>
<dbReference type="CDD" id="cd03357">
    <property type="entry name" value="LbH_MAT_GAT"/>
    <property type="match status" value="1"/>
</dbReference>
<evidence type="ECO:0000313" key="5">
    <source>
        <dbReference type="EMBL" id="MEA5138185.1"/>
    </source>
</evidence>
<reference evidence="5 6" key="1">
    <citation type="submission" date="2023-12" db="EMBL/GenBank/DDBJ databases">
        <title>Novel species of the genus Arcicella isolated from rivers.</title>
        <authorList>
            <person name="Lu H."/>
        </authorList>
    </citation>
    <scope>NUCLEOTIDE SEQUENCE [LARGE SCALE GENOMIC DNA]</scope>
    <source>
        <strain evidence="5 6">KCTC 23307</strain>
    </source>
</reference>
<keyword evidence="3" id="KW-0677">Repeat</keyword>
<dbReference type="Pfam" id="PF00132">
    <property type="entry name" value="Hexapep"/>
    <property type="match status" value="1"/>
</dbReference>
<organism evidence="5 6">
    <name type="scientific">Arcicella rigui</name>
    <dbReference type="NCBI Taxonomy" id="797020"/>
    <lineage>
        <taxon>Bacteria</taxon>
        <taxon>Pseudomonadati</taxon>
        <taxon>Bacteroidota</taxon>
        <taxon>Cytophagia</taxon>
        <taxon>Cytophagales</taxon>
        <taxon>Flectobacillaceae</taxon>
        <taxon>Arcicella</taxon>
    </lineage>
</organism>
<dbReference type="GO" id="GO:0016746">
    <property type="term" value="F:acyltransferase activity"/>
    <property type="evidence" value="ECO:0007669"/>
    <property type="project" value="UniProtKB-KW"/>
</dbReference>
<evidence type="ECO:0000256" key="2">
    <source>
        <dbReference type="ARBA" id="ARBA00022679"/>
    </source>
</evidence>
<keyword evidence="2 5" id="KW-0808">Transferase</keyword>
<evidence type="ECO:0000256" key="3">
    <source>
        <dbReference type="ARBA" id="ARBA00022737"/>
    </source>
</evidence>
<dbReference type="Proteomes" id="UP001302949">
    <property type="component" value="Unassembled WGS sequence"/>
</dbReference>
<dbReference type="EC" id="2.3.1.-" evidence="5"/>
<evidence type="ECO:0000256" key="1">
    <source>
        <dbReference type="ARBA" id="ARBA00007274"/>
    </source>
</evidence>
<proteinExistence type="inferred from homology"/>
<comment type="caution">
    <text evidence="5">The sequence shown here is derived from an EMBL/GenBank/DDBJ whole genome shotgun (WGS) entry which is preliminary data.</text>
</comment>
<dbReference type="RefSeq" id="WP_323295353.1">
    <property type="nucleotide sequence ID" value="NZ_JAYFUM010000004.1"/>
</dbReference>
<dbReference type="InterPro" id="IPR051159">
    <property type="entry name" value="Hexapeptide_acetyltransf"/>
</dbReference>
<dbReference type="PROSITE" id="PS00101">
    <property type="entry name" value="HEXAPEP_TRANSFERASES"/>
    <property type="match status" value="1"/>
</dbReference>
<evidence type="ECO:0000256" key="4">
    <source>
        <dbReference type="ARBA" id="ARBA00023315"/>
    </source>
</evidence>